<dbReference type="InterPro" id="IPR050270">
    <property type="entry name" value="DegV_domain_contain"/>
</dbReference>
<dbReference type="GO" id="GO:0006071">
    <property type="term" value="P:glycerol metabolic process"/>
    <property type="evidence" value="ECO:0007669"/>
    <property type="project" value="InterPro"/>
</dbReference>
<dbReference type="InterPro" id="IPR033470">
    <property type="entry name" value="FakA-like_C"/>
</dbReference>
<reference evidence="3" key="2">
    <citation type="submission" date="2015-06" db="EMBL/GenBank/DDBJ databases">
        <title>Complete genome sequence of Spiroplasma eriocheiris TDA-040725-5 (DSM 21848).</title>
        <authorList>
            <person name="Lo W.-S."/>
            <person name="Kuo C.-H."/>
        </authorList>
    </citation>
    <scope>NUCLEOTIDE SEQUENCE [LARGE SCALE GENOMIC DNA]</scope>
    <source>
        <strain evidence="3">TDA-040725-5</strain>
    </source>
</reference>
<evidence type="ECO:0000313" key="3">
    <source>
        <dbReference type="Proteomes" id="UP000035661"/>
    </source>
</evidence>
<dbReference type="Pfam" id="PF02734">
    <property type="entry name" value="Dak2"/>
    <property type="match status" value="1"/>
</dbReference>
<dbReference type="InterPro" id="IPR048394">
    <property type="entry name" value="FakA-like_M"/>
</dbReference>
<dbReference type="InterPro" id="IPR036117">
    <property type="entry name" value="DhaL_dom_sf"/>
</dbReference>
<dbReference type="PROSITE" id="PS51480">
    <property type="entry name" value="DHAL"/>
    <property type="match status" value="1"/>
</dbReference>
<evidence type="ECO:0000259" key="1">
    <source>
        <dbReference type="PROSITE" id="PS51480"/>
    </source>
</evidence>
<dbReference type="Pfam" id="PF21645">
    <property type="entry name" value="FakA-like_M"/>
    <property type="match status" value="1"/>
</dbReference>
<dbReference type="SMART" id="SM01120">
    <property type="entry name" value="Dak2"/>
    <property type="match status" value="1"/>
</dbReference>
<dbReference type="AlphaFoldDB" id="A0A0H3XN30"/>
<dbReference type="GO" id="GO:0004371">
    <property type="term" value="F:glycerone kinase activity"/>
    <property type="evidence" value="ECO:0007669"/>
    <property type="project" value="InterPro"/>
</dbReference>
<feature type="domain" description="DhaL" evidence="1">
    <location>
        <begin position="6"/>
        <end position="197"/>
    </location>
</feature>
<dbReference type="NCBIfam" id="TIGR03599">
    <property type="entry name" value="YloV"/>
    <property type="match status" value="1"/>
</dbReference>
<accession>A0A0H3XN30</accession>
<proteinExistence type="predicted"/>
<sequence length="539" mass="59442">MEFNAKSFKEALISGYNNLYNFYPEIDKLNVFPVPDGDTGTNMNLTMTNAVKEINEVDSTSISKIADVFARGLIMGARGNSGVILSQIFRGFANGLKGVDLLTSDAIKAAMMQAKEVAYKAVMKPVEGTILTVIRETAENINSVSDDMNVPNVFGKIVEFSTASLNNTPELLPVLKEVGVVDSGGFGLVKIFEGMTEYFSTGKVVPQFKKKHDKSENNIIMDNLEEEFGYCTETIVMLNDSYINKIDVTKIRQTLAEQGGKSIVAVVDQDILKTHVHTLMPGTVITFLQQFGEFRNIKVDNMTLQAKKHVKTIKVERKLKNKEAIIVVSPASGISKFFKNELNVQAVVNGGQSMNPSTDDYLKAIDAVDAVDVFILPNNSNAILAAQQAAKLEKKSNVYVVPTTSVQEGMVAALSFEHGEHAKKNFSTLRNAIKNVTSLSISQSAKNTSINGVKINKNDYMGIVNKKIMFSKPNIGEVIKNLFDKTITKSTEIITIFIGENAEAKDINMIKKYLDENFDVEYEIVNGEQQLYPYLIAVE</sequence>
<keyword evidence="3" id="KW-1185">Reference proteome</keyword>
<dbReference type="KEGG" id="seri:SERIO_v1c09940"/>
<dbReference type="RefSeq" id="WP_047791748.1">
    <property type="nucleotide sequence ID" value="NZ_CP011856.1"/>
</dbReference>
<reference evidence="2 3" key="1">
    <citation type="journal article" date="2015" name="Genome Biol. Evol.">
        <title>Found and Lost: The Fates of Horizontally Acquired Genes in Arthropod-Symbiotic Spiroplasma.</title>
        <authorList>
            <person name="Lo W.S."/>
            <person name="Gasparich G.E."/>
            <person name="Kuo C.H."/>
        </authorList>
    </citation>
    <scope>NUCLEOTIDE SEQUENCE [LARGE SCALE GENOMIC DNA]</scope>
    <source>
        <strain evidence="3">TDA-040725-5</strain>
    </source>
</reference>
<dbReference type="Pfam" id="PF13684">
    <property type="entry name" value="FakA-like_C"/>
    <property type="match status" value="1"/>
</dbReference>
<keyword evidence="2" id="KW-0418">Kinase</keyword>
<dbReference type="Proteomes" id="UP000035661">
    <property type="component" value="Chromosome"/>
</dbReference>
<dbReference type="Gene3D" id="1.25.40.340">
    <property type="match status" value="1"/>
</dbReference>
<dbReference type="EMBL" id="CP011856">
    <property type="protein sequence ID" value="AKM54552.1"/>
    <property type="molecule type" value="Genomic_DNA"/>
</dbReference>
<evidence type="ECO:0000313" key="2">
    <source>
        <dbReference type="EMBL" id="AKM54552.1"/>
    </source>
</evidence>
<gene>
    <name evidence="2" type="primary">yloV</name>
    <name evidence="2" type="ORF">SERIO_v1c09940</name>
</gene>
<dbReference type="InterPro" id="IPR019986">
    <property type="entry name" value="YloV-like"/>
</dbReference>
<organism evidence="2 3">
    <name type="scientific">Spiroplasma eriocheiris</name>
    <dbReference type="NCBI Taxonomy" id="315358"/>
    <lineage>
        <taxon>Bacteria</taxon>
        <taxon>Bacillati</taxon>
        <taxon>Mycoplasmatota</taxon>
        <taxon>Mollicutes</taxon>
        <taxon>Entomoplasmatales</taxon>
        <taxon>Spiroplasmataceae</taxon>
        <taxon>Spiroplasma</taxon>
    </lineage>
</organism>
<dbReference type="SUPFAM" id="SSF101473">
    <property type="entry name" value="DhaL-like"/>
    <property type="match status" value="1"/>
</dbReference>
<dbReference type="STRING" id="315358.SERIO_v1c09940"/>
<name>A0A0H3XN30_9MOLU</name>
<dbReference type="PATRIC" id="fig|743698.3.peg.1003"/>
<dbReference type="PANTHER" id="PTHR33434">
    <property type="entry name" value="DEGV DOMAIN-CONTAINING PROTEIN DR_1986-RELATED"/>
    <property type="match status" value="1"/>
</dbReference>
<dbReference type="SMART" id="SM01121">
    <property type="entry name" value="Dak1_2"/>
    <property type="match status" value="1"/>
</dbReference>
<dbReference type="PANTHER" id="PTHR33434:SF4">
    <property type="entry name" value="PHOSPHATASE PROTEIN"/>
    <property type="match status" value="1"/>
</dbReference>
<protein>
    <submittedName>
        <fullName evidence="2">Dihydroxyacetone/glyceraldehyde kinase</fullName>
    </submittedName>
</protein>
<dbReference type="InterPro" id="IPR004007">
    <property type="entry name" value="DhaL_dom"/>
</dbReference>
<keyword evidence="2" id="KW-0808">Transferase</keyword>